<dbReference type="InterPro" id="IPR050248">
    <property type="entry name" value="Polysacc_deacetylase_ArnD"/>
</dbReference>
<feature type="transmembrane region" description="Helical" evidence="3">
    <location>
        <begin position="31"/>
        <end position="52"/>
    </location>
</feature>
<dbReference type="InterPro" id="IPR029063">
    <property type="entry name" value="SAM-dependent_MTases_sf"/>
</dbReference>
<dbReference type="SUPFAM" id="SSF53335">
    <property type="entry name" value="S-adenosyl-L-methionine-dependent methyltransferases"/>
    <property type="match status" value="1"/>
</dbReference>
<dbReference type="PANTHER" id="PTHR10587">
    <property type="entry name" value="GLYCOSYL TRANSFERASE-RELATED"/>
    <property type="match status" value="1"/>
</dbReference>
<evidence type="ECO:0000256" key="1">
    <source>
        <dbReference type="ARBA" id="ARBA00022723"/>
    </source>
</evidence>
<keyword evidence="6" id="KW-1185">Reference proteome</keyword>
<evidence type="ECO:0000256" key="3">
    <source>
        <dbReference type="SAM" id="Phobius"/>
    </source>
</evidence>
<dbReference type="Gene3D" id="3.20.20.370">
    <property type="entry name" value="Glycoside hydrolase/deacetylase"/>
    <property type="match status" value="1"/>
</dbReference>
<gene>
    <name evidence="5" type="ORF">JFN91_00655</name>
</gene>
<organism evidence="5 6">
    <name type="scientific">Geomonas anaerohicana</name>
    <dbReference type="NCBI Taxonomy" id="2798583"/>
    <lineage>
        <taxon>Bacteria</taxon>
        <taxon>Pseudomonadati</taxon>
        <taxon>Thermodesulfobacteriota</taxon>
        <taxon>Desulfuromonadia</taxon>
        <taxon>Geobacterales</taxon>
        <taxon>Geobacteraceae</taxon>
        <taxon>Geomonas</taxon>
    </lineage>
</organism>
<keyword evidence="2" id="KW-0378">Hydrolase</keyword>
<evidence type="ECO:0000313" key="6">
    <source>
        <dbReference type="Proteomes" id="UP000614714"/>
    </source>
</evidence>
<dbReference type="InterPro" id="IPR011330">
    <property type="entry name" value="Glyco_hydro/deAcase_b/a-brl"/>
</dbReference>
<dbReference type="RefSeq" id="WP_199387297.1">
    <property type="nucleotide sequence ID" value="NZ_JAEMHL010000001.1"/>
</dbReference>
<evidence type="ECO:0000259" key="4">
    <source>
        <dbReference type="PROSITE" id="PS51677"/>
    </source>
</evidence>
<reference evidence="5 6" key="1">
    <citation type="submission" date="2020-12" db="EMBL/GenBank/DDBJ databases">
        <title>Geomonas sp. Red421, isolated from paddy soil.</title>
        <authorList>
            <person name="Xu Z."/>
            <person name="Zhang Z."/>
            <person name="Masuda Y."/>
            <person name="Itoh H."/>
            <person name="Senoo K."/>
        </authorList>
    </citation>
    <scope>NUCLEOTIDE SEQUENCE [LARGE SCALE GENOMIC DNA]</scope>
    <source>
        <strain evidence="5 6">Red421</strain>
    </source>
</reference>
<comment type="caution">
    <text evidence="5">The sequence shown here is derived from an EMBL/GenBank/DDBJ whole genome shotgun (WGS) entry which is preliminary data.</text>
</comment>
<dbReference type="InterPro" id="IPR002509">
    <property type="entry name" value="NODB_dom"/>
</dbReference>
<keyword evidence="1" id="KW-0479">Metal-binding</keyword>
<proteinExistence type="predicted"/>
<keyword evidence="3" id="KW-1133">Transmembrane helix</keyword>
<feature type="domain" description="NodB homology" evidence="4">
    <location>
        <begin position="65"/>
        <end position="248"/>
    </location>
</feature>
<dbReference type="SUPFAM" id="SSF88713">
    <property type="entry name" value="Glycoside hydrolase/deacetylase"/>
    <property type="match status" value="1"/>
</dbReference>
<accession>A0ABS0Y8U1</accession>
<evidence type="ECO:0000256" key="2">
    <source>
        <dbReference type="ARBA" id="ARBA00022801"/>
    </source>
</evidence>
<keyword evidence="3" id="KW-0472">Membrane</keyword>
<dbReference type="Pfam" id="PF01522">
    <property type="entry name" value="Polysacc_deac_1"/>
    <property type="match status" value="1"/>
</dbReference>
<name>A0ABS0Y8U1_9BACT</name>
<keyword evidence="3" id="KW-0812">Transmembrane</keyword>
<sequence length="493" mass="53719">MICPLSPAHLVALTAFQIATLLLFIDPIWAALPLALFILLCLLTPFFPRLSFFLPILSRGAKGARGVALTFDDGPDPQVTPKVLELLGRHGINATFFVTGRRAERYPELIEAILAAGHAVANHSLNHDPFLMLKTTETLRSEVAGAQQVLRRFGIQPLAFRPPVGITNSRLWRVLLENGMFCVNFSCRAGDMGNRRIAGLARKILAKVKPGDIVLLHDVAPPKGEPAQLLAEFSRLIEGIKGKDLEIVPLARLIGREVMQREGASPDPAELFYDGLAAGYDDEQFHSNVSMSRTMEQQLFAARVPTLFSGRGRVLEIGAGTGIFTLEIARNCSEVVAVDISAKMLQLLEHKAKAEGINNVSIVKGNVEELPLSGPYSVVCAFSALEYLKDLPGLLKQLSPEVEPGGTIYFITARTSLFRLFTQIGNAMRQGMWLQSRSRGRMERMLREAGFEPVSITPHLLKCVINGGMLLEVVARKPESTAAQVTAAAGGTP</sequence>
<dbReference type="EMBL" id="JAEMHL010000001">
    <property type="protein sequence ID" value="MBJ6748715.1"/>
    <property type="molecule type" value="Genomic_DNA"/>
</dbReference>
<evidence type="ECO:0000313" key="5">
    <source>
        <dbReference type="EMBL" id="MBJ6748715.1"/>
    </source>
</evidence>
<protein>
    <submittedName>
        <fullName evidence="5">Polysaccharide deacetylase family protein</fullName>
    </submittedName>
</protein>
<dbReference type="Pfam" id="PF13489">
    <property type="entry name" value="Methyltransf_23"/>
    <property type="match status" value="1"/>
</dbReference>
<dbReference type="PROSITE" id="PS51677">
    <property type="entry name" value="NODB"/>
    <property type="match status" value="1"/>
</dbReference>
<dbReference type="CDD" id="cd02440">
    <property type="entry name" value="AdoMet_MTases"/>
    <property type="match status" value="1"/>
</dbReference>
<dbReference type="Proteomes" id="UP000614714">
    <property type="component" value="Unassembled WGS sequence"/>
</dbReference>
<dbReference type="CDD" id="cd10959">
    <property type="entry name" value="CE4_NodB_like_3"/>
    <property type="match status" value="1"/>
</dbReference>
<dbReference type="PANTHER" id="PTHR10587:SF133">
    <property type="entry name" value="CHITIN DEACETYLASE 1-RELATED"/>
    <property type="match status" value="1"/>
</dbReference>
<dbReference type="Gene3D" id="3.40.50.150">
    <property type="entry name" value="Vaccinia Virus protein VP39"/>
    <property type="match status" value="1"/>
</dbReference>